<evidence type="ECO:0000256" key="1">
    <source>
        <dbReference type="SAM" id="MobiDB-lite"/>
    </source>
</evidence>
<reference evidence="2" key="1">
    <citation type="submission" date="2013-11" db="EMBL/GenBank/DDBJ databases">
        <title>The Genome Sequence of Phytophthora parasitica IAC_01/95.</title>
        <authorList>
            <consortium name="The Broad Institute Genomics Platform"/>
            <person name="Russ C."/>
            <person name="Tyler B."/>
            <person name="Panabieres F."/>
            <person name="Shan W."/>
            <person name="Tripathy S."/>
            <person name="Grunwald N."/>
            <person name="Machado M."/>
            <person name="Johnson C.S."/>
            <person name="Arredondo F."/>
            <person name="Hong C."/>
            <person name="Coffey M."/>
            <person name="Young S.K."/>
            <person name="Zeng Q."/>
            <person name="Gargeya S."/>
            <person name="Fitzgerald M."/>
            <person name="Abouelleil A."/>
            <person name="Alvarado L."/>
            <person name="Chapman S.B."/>
            <person name="Gainer-Dewar J."/>
            <person name="Goldberg J."/>
            <person name="Griggs A."/>
            <person name="Gujja S."/>
            <person name="Hansen M."/>
            <person name="Howarth C."/>
            <person name="Imamovic A."/>
            <person name="Ireland A."/>
            <person name="Larimer J."/>
            <person name="McCowan C."/>
            <person name="Murphy C."/>
            <person name="Pearson M."/>
            <person name="Poon T.W."/>
            <person name="Priest M."/>
            <person name="Roberts A."/>
            <person name="Saif S."/>
            <person name="Shea T."/>
            <person name="Sykes S."/>
            <person name="Wortman J."/>
            <person name="Nusbaum C."/>
            <person name="Birren B."/>
        </authorList>
    </citation>
    <scope>NUCLEOTIDE SEQUENCE [LARGE SCALE GENOMIC DNA]</scope>
    <source>
        <strain evidence="2">IAC_01/95</strain>
    </source>
</reference>
<feature type="region of interest" description="Disordered" evidence="1">
    <location>
        <begin position="101"/>
        <end position="126"/>
    </location>
</feature>
<name>W2P560_PHYNI</name>
<feature type="region of interest" description="Disordered" evidence="1">
    <location>
        <begin position="1"/>
        <end position="27"/>
    </location>
</feature>
<proteinExistence type="predicted"/>
<dbReference type="VEuPathDB" id="FungiDB:PPTG_06865"/>
<organism evidence="2">
    <name type="scientific">Phytophthora nicotianae</name>
    <name type="common">Potato buckeye rot agent</name>
    <name type="synonym">Phytophthora parasitica</name>
    <dbReference type="NCBI Taxonomy" id="4792"/>
    <lineage>
        <taxon>Eukaryota</taxon>
        <taxon>Sar</taxon>
        <taxon>Stramenopiles</taxon>
        <taxon>Oomycota</taxon>
        <taxon>Peronosporomycetes</taxon>
        <taxon>Peronosporales</taxon>
        <taxon>Peronosporaceae</taxon>
        <taxon>Phytophthora</taxon>
    </lineage>
</organism>
<dbReference type="AlphaFoldDB" id="W2P560"/>
<protein>
    <submittedName>
        <fullName evidence="2">Uncharacterized protein</fullName>
    </submittedName>
</protein>
<evidence type="ECO:0000313" key="2">
    <source>
        <dbReference type="EMBL" id="ETM55094.1"/>
    </source>
</evidence>
<sequence length="138" mass="15895">MGGTALQSTSKKRQHEPGEDQDKRKRRRGSATYLHCVWFAWYAQEPRIWQSAIFKQQKSDAKLLVAFMKLYVSDGFVLDTTVPDYRDQVLTLSKHAEAPPHPSLFWGAERQDRAPPAASAKDSHPRSRTWIYKTFSSQ</sequence>
<dbReference type="Proteomes" id="UP000054532">
    <property type="component" value="Unassembled WGS sequence"/>
</dbReference>
<dbReference type="EMBL" id="KI690829">
    <property type="protein sequence ID" value="ETM55094.1"/>
    <property type="molecule type" value="Genomic_DNA"/>
</dbReference>
<accession>W2P560</accession>
<gene>
    <name evidence="2" type="ORF">L914_01662</name>
</gene>